<dbReference type="Proteomes" id="UP000049685">
    <property type="component" value="Unassembled WGS sequence"/>
</dbReference>
<keyword evidence="4 7" id="KW-1133">Transmembrane helix</keyword>
<dbReference type="PROSITE" id="PS51849">
    <property type="entry name" value="RSGI_N"/>
    <property type="match status" value="1"/>
</dbReference>
<sequence length="380" mass="43753">MYYKAIVMEIKEEYAIVMTDDALLVRIKKRGALKEGDTIIFLEEDILKKSKKIKCISNIIVPFMYIASILMIIVLPNLSKKNYAVVTLDINPSIQLNIDKSKTIIKVLRLNKDAEKINLDDAIGMKLGEGLENIKYNLEKENYKIKNDYALVGFAIIEDSKNATYEKEVKDIVKNSFKGTNTIYLSSNKKDLQLANKEGISLGRYLADKKISYKYDAGKMNVDKIVDELKEDTNVYIQKPAKENKEVKKEEIKVNEKSDKEIESKLEINKHTDNKKEINNESEQVKSKEKIISNDKVYNNEDLNKIKQDNNKNQPNEHANENAKDKNLNKYKEKSNNGKAHKNNKNSLNFIDVLGTNTYTYNDDSYGDKVHEKHNHKNSN</sequence>
<dbReference type="EMBL" id="CDNY01000014">
    <property type="protein sequence ID" value="CEO34429.1"/>
    <property type="molecule type" value="Genomic_DNA"/>
</dbReference>
<feature type="compositionally biased region" description="Basic and acidic residues" evidence="6">
    <location>
        <begin position="318"/>
        <end position="336"/>
    </location>
</feature>
<gene>
    <name evidence="9" type="primary">rsgI</name>
    <name evidence="9" type="ORF">UMC4404_20931</name>
</gene>
<proteinExistence type="predicted"/>
<dbReference type="AlphaFoldDB" id="A0A9P1L652"/>
<evidence type="ECO:0000313" key="10">
    <source>
        <dbReference type="Proteomes" id="UP000049685"/>
    </source>
</evidence>
<protein>
    <submittedName>
        <fullName evidence="9">Anti-sigma factor</fullName>
    </submittedName>
</protein>
<evidence type="ECO:0000256" key="2">
    <source>
        <dbReference type="ARBA" id="ARBA00022475"/>
    </source>
</evidence>
<feature type="region of interest" description="Disordered" evidence="6">
    <location>
        <begin position="300"/>
        <end position="347"/>
    </location>
</feature>
<dbReference type="InterPro" id="IPR055431">
    <property type="entry name" value="RsgI_M"/>
</dbReference>
<evidence type="ECO:0000256" key="3">
    <source>
        <dbReference type="ARBA" id="ARBA00022692"/>
    </source>
</evidence>
<evidence type="ECO:0000256" key="7">
    <source>
        <dbReference type="SAM" id="Phobius"/>
    </source>
</evidence>
<keyword evidence="5 7" id="KW-0472">Membrane</keyword>
<dbReference type="Pfam" id="PF23750">
    <property type="entry name" value="RsgI_M"/>
    <property type="match status" value="1"/>
</dbReference>
<dbReference type="RefSeq" id="WP_057559062.1">
    <property type="nucleotide sequence ID" value="NZ_CDNY01000014.1"/>
</dbReference>
<organism evidence="9 10">
    <name type="scientific">Paraclostridium sordellii</name>
    <name type="common">Clostridium sordellii</name>
    <dbReference type="NCBI Taxonomy" id="1505"/>
    <lineage>
        <taxon>Bacteria</taxon>
        <taxon>Bacillati</taxon>
        <taxon>Bacillota</taxon>
        <taxon>Clostridia</taxon>
        <taxon>Peptostreptococcales</taxon>
        <taxon>Peptostreptococcaceae</taxon>
        <taxon>Paraclostridium</taxon>
    </lineage>
</organism>
<keyword evidence="3 7" id="KW-0812">Transmembrane</keyword>
<dbReference type="GO" id="GO:0005886">
    <property type="term" value="C:plasma membrane"/>
    <property type="evidence" value="ECO:0007669"/>
    <property type="project" value="UniProtKB-SubCell"/>
</dbReference>
<evidence type="ECO:0000256" key="4">
    <source>
        <dbReference type="ARBA" id="ARBA00022989"/>
    </source>
</evidence>
<name>A0A9P1L652_PARSO</name>
<feature type="transmembrane region" description="Helical" evidence="7">
    <location>
        <begin position="55"/>
        <end position="75"/>
    </location>
</feature>
<evidence type="ECO:0000259" key="8">
    <source>
        <dbReference type="PROSITE" id="PS51849"/>
    </source>
</evidence>
<evidence type="ECO:0000256" key="5">
    <source>
        <dbReference type="ARBA" id="ARBA00023136"/>
    </source>
</evidence>
<evidence type="ECO:0000256" key="1">
    <source>
        <dbReference type="ARBA" id="ARBA00004162"/>
    </source>
</evidence>
<feature type="compositionally biased region" description="Basic and acidic residues" evidence="6">
    <location>
        <begin position="300"/>
        <end position="310"/>
    </location>
</feature>
<comment type="caution">
    <text evidence="9">The sequence shown here is derived from an EMBL/GenBank/DDBJ whole genome shotgun (WGS) entry which is preliminary data.</text>
</comment>
<evidence type="ECO:0000313" key="9">
    <source>
        <dbReference type="EMBL" id="CEO34429.1"/>
    </source>
</evidence>
<comment type="subcellular location">
    <subcellularLocation>
        <location evidence="1">Cell membrane</location>
        <topology evidence="1">Single-pass membrane protein</topology>
    </subcellularLocation>
</comment>
<dbReference type="Pfam" id="PF12791">
    <property type="entry name" value="RsgI_N"/>
    <property type="match status" value="1"/>
</dbReference>
<accession>A0A9P1L652</accession>
<reference evidence="10" key="1">
    <citation type="submission" date="2015-01" db="EMBL/GenBank/DDBJ databases">
        <authorList>
            <person name="Aslett A.Martin."/>
            <person name="De Silva Nishadi"/>
        </authorList>
    </citation>
    <scope>NUCLEOTIDE SEQUENCE [LARGE SCALE GENOMIC DNA]</scope>
    <source>
        <strain evidence="10">UMC4404</strain>
    </source>
</reference>
<dbReference type="InterPro" id="IPR024449">
    <property type="entry name" value="Anti-sigma_RsgI_N"/>
</dbReference>
<feature type="domain" description="RsgI N-terminal anti-sigma" evidence="8">
    <location>
        <begin position="3"/>
        <end position="50"/>
    </location>
</feature>
<evidence type="ECO:0000256" key="6">
    <source>
        <dbReference type="SAM" id="MobiDB-lite"/>
    </source>
</evidence>
<keyword evidence="2" id="KW-1003">Cell membrane</keyword>